<keyword evidence="5 6" id="KW-0326">Glycosidase</keyword>
<dbReference type="PRINTS" id="PR00313">
    <property type="entry name" value="CABNDNGRPT"/>
</dbReference>
<protein>
    <recommendedName>
        <fullName evidence="12">Glycoside hydrolase family 5 domain-containing protein</fullName>
    </recommendedName>
</protein>
<name>A0A2W5NBD5_RHOSU</name>
<dbReference type="InterPro" id="IPR011049">
    <property type="entry name" value="Serralysin-like_metalloprot_C"/>
</dbReference>
<dbReference type="GO" id="GO:0004553">
    <property type="term" value="F:hydrolase activity, hydrolyzing O-glycosyl compounds"/>
    <property type="evidence" value="ECO:0007669"/>
    <property type="project" value="InterPro"/>
</dbReference>
<feature type="domain" description="Glycoside hydrolase family 5" evidence="8">
    <location>
        <begin position="25"/>
        <end position="249"/>
    </location>
</feature>
<evidence type="ECO:0000256" key="4">
    <source>
        <dbReference type="ARBA" id="ARBA00022801"/>
    </source>
</evidence>
<evidence type="ECO:0000313" key="10">
    <source>
        <dbReference type="EMBL" id="PZQ50762.1"/>
    </source>
</evidence>
<sequence>MATQLAGQLGISTPIGDLLGSSDAEMEAEFADYAALGVKWLRTDFLWDWVKPTARSAYDWTVYDKVVTMAEKYGIEVLALVNGETSWASKTLSNAYAQEAFGDFAAAAAAHFGDRIDYWEIFNEPNLRGITAANYTAALKEAHDGIKAVDADDVVITAGLAAVPSTANGLYGAVDYLRGIYASGGGGYFDAVGYHPYTYPYMPSASDSWNGWQIMEDGIRATMTANGDAGLGVWITEIGAPTAGSANAVSQSTQATILSQAVGLAESYDWAGPLLWYSYKDRGGASTDPENWFGLIGPDGTRKLAYATFQALAREQGTEGEAPVVTPTPTPAPTPTPTPTQTPTFSGYRYDGTSASETIIGNDQANYIQGGRGDDILLGGKGDDVLIGQWGNDILTGGAGKDRFVYKDPAGMGWDTITDFEKGDRIDLTGIDANSRVAGDQAFKFIGSAWLAKSADLGFYQDAARGCTWVQGDLNGDKLYDFSIRVEGLLTFDASDFLL</sequence>
<evidence type="ECO:0000256" key="5">
    <source>
        <dbReference type="ARBA" id="ARBA00023295"/>
    </source>
</evidence>
<comment type="subcellular location">
    <subcellularLocation>
        <location evidence="1">Secreted</location>
    </subcellularLocation>
</comment>
<dbReference type="PANTHER" id="PTHR12631:SF10">
    <property type="entry name" value="BETA-XYLOSIDASE-LIKE PROTEIN-RELATED"/>
    <property type="match status" value="1"/>
</dbReference>
<dbReference type="GO" id="GO:0005509">
    <property type="term" value="F:calcium ion binding"/>
    <property type="evidence" value="ECO:0007669"/>
    <property type="project" value="InterPro"/>
</dbReference>
<evidence type="ECO:0000256" key="2">
    <source>
        <dbReference type="ARBA" id="ARBA00022525"/>
    </source>
</evidence>
<keyword evidence="2" id="KW-0964">Secreted</keyword>
<dbReference type="Gene3D" id="3.20.20.80">
    <property type="entry name" value="Glycosidases"/>
    <property type="match status" value="1"/>
</dbReference>
<dbReference type="PROSITE" id="PS00330">
    <property type="entry name" value="HEMOLYSIN_CALCIUM"/>
    <property type="match status" value="1"/>
</dbReference>
<dbReference type="EMBL" id="QFPW01000003">
    <property type="protein sequence ID" value="PZQ50762.1"/>
    <property type="molecule type" value="Genomic_DNA"/>
</dbReference>
<evidence type="ECO:0000256" key="6">
    <source>
        <dbReference type="RuleBase" id="RU361153"/>
    </source>
</evidence>
<dbReference type="AlphaFoldDB" id="A0A2W5NBD5"/>
<evidence type="ECO:0000256" key="1">
    <source>
        <dbReference type="ARBA" id="ARBA00004613"/>
    </source>
</evidence>
<gene>
    <name evidence="10" type="ORF">DI556_06495</name>
</gene>
<keyword evidence="3" id="KW-0677">Repeat</keyword>
<evidence type="ECO:0000256" key="7">
    <source>
        <dbReference type="SAM" id="MobiDB-lite"/>
    </source>
</evidence>
<dbReference type="Pfam" id="PF00150">
    <property type="entry name" value="Cellulase"/>
    <property type="match status" value="1"/>
</dbReference>
<evidence type="ECO:0000259" key="9">
    <source>
        <dbReference type="Pfam" id="PF08548"/>
    </source>
</evidence>
<dbReference type="InterPro" id="IPR018511">
    <property type="entry name" value="Hemolysin-typ_Ca-bd_CS"/>
</dbReference>
<feature type="compositionally biased region" description="Pro residues" evidence="7">
    <location>
        <begin position="326"/>
        <end position="340"/>
    </location>
</feature>
<dbReference type="GO" id="GO:0005615">
    <property type="term" value="C:extracellular space"/>
    <property type="evidence" value="ECO:0007669"/>
    <property type="project" value="InterPro"/>
</dbReference>
<organism evidence="10 11">
    <name type="scientific">Rhodovulum sulfidophilum</name>
    <name type="common">Rhodobacter sulfidophilus</name>
    <dbReference type="NCBI Taxonomy" id="35806"/>
    <lineage>
        <taxon>Bacteria</taxon>
        <taxon>Pseudomonadati</taxon>
        <taxon>Pseudomonadota</taxon>
        <taxon>Alphaproteobacteria</taxon>
        <taxon>Rhodobacterales</taxon>
        <taxon>Paracoccaceae</taxon>
        <taxon>Rhodovulum</taxon>
    </lineage>
</organism>
<accession>A0A2W5NBD5</accession>
<dbReference type="SUPFAM" id="SSF51120">
    <property type="entry name" value="beta-Roll"/>
    <property type="match status" value="1"/>
</dbReference>
<dbReference type="InterPro" id="IPR001547">
    <property type="entry name" value="Glyco_hydro_5"/>
</dbReference>
<evidence type="ECO:0000313" key="11">
    <source>
        <dbReference type="Proteomes" id="UP000249185"/>
    </source>
</evidence>
<evidence type="ECO:0008006" key="12">
    <source>
        <dbReference type="Google" id="ProtNLM"/>
    </source>
</evidence>
<proteinExistence type="inferred from homology"/>
<dbReference type="InterPro" id="IPR017853">
    <property type="entry name" value="GH"/>
</dbReference>
<dbReference type="InterPro" id="IPR013858">
    <property type="entry name" value="Peptidase_M10B_C"/>
</dbReference>
<evidence type="ECO:0000259" key="8">
    <source>
        <dbReference type="Pfam" id="PF00150"/>
    </source>
</evidence>
<dbReference type="PANTHER" id="PTHR12631">
    <property type="entry name" value="ALPHA-L-IDURONIDASE"/>
    <property type="match status" value="1"/>
</dbReference>
<dbReference type="Gene3D" id="2.150.10.10">
    <property type="entry name" value="Serralysin-like metalloprotease, C-terminal"/>
    <property type="match status" value="1"/>
</dbReference>
<dbReference type="GO" id="GO:0000272">
    <property type="term" value="P:polysaccharide catabolic process"/>
    <property type="evidence" value="ECO:0007669"/>
    <property type="project" value="InterPro"/>
</dbReference>
<dbReference type="SUPFAM" id="SSF51445">
    <property type="entry name" value="(Trans)glycosidases"/>
    <property type="match status" value="1"/>
</dbReference>
<keyword evidence="4 6" id="KW-0378">Hydrolase</keyword>
<comment type="caution">
    <text evidence="10">The sequence shown here is derived from an EMBL/GenBank/DDBJ whole genome shotgun (WGS) entry which is preliminary data.</text>
</comment>
<reference evidence="10 11" key="1">
    <citation type="submission" date="2017-08" db="EMBL/GenBank/DDBJ databases">
        <title>Infants hospitalized years apart are colonized by the same room-sourced microbial strains.</title>
        <authorList>
            <person name="Brooks B."/>
            <person name="Olm M.R."/>
            <person name="Firek B.A."/>
            <person name="Baker R."/>
            <person name="Thomas B.C."/>
            <person name="Morowitz M.J."/>
            <person name="Banfield J.F."/>
        </authorList>
    </citation>
    <scope>NUCLEOTIDE SEQUENCE [LARGE SCALE GENOMIC DNA]</scope>
    <source>
        <strain evidence="10">S2_005_002_R2_34</strain>
    </source>
</reference>
<feature type="domain" description="Peptidase M10 serralysin C-terminal" evidence="9">
    <location>
        <begin position="378"/>
        <end position="498"/>
    </location>
</feature>
<dbReference type="Proteomes" id="UP000249185">
    <property type="component" value="Unassembled WGS sequence"/>
</dbReference>
<evidence type="ECO:0000256" key="3">
    <source>
        <dbReference type="ARBA" id="ARBA00022737"/>
    </source>
</evidence>
<feature type="region of interest" description="Disordered" evidence="7">
    <location>
        <begin position="316"/>
        <end position="345"/>
    </location>
</feature>
<dbReference type="InterPro" id="IPR051923">
    <property type="entry name" value="Glycosyl_Hydrolase_39"/>
</dbReference>
<dbReference type="Pfam" id="PF08548">
    <property type="entry name" value="Peptidase_M10_C"/>
    <property type="match status" value="1"/>
</dbReference>
<comment type="similarity">
    <text evidence="6">Belongs to the glycosyl hydrolase 5 (cellulase A) family.</text>
</comment>